<keyword evidence="8" id="KW-1185">Reference proteome</keyword>
<protein>
    <submittedName>
        <fullName evidence="7">DNA-binding protein H-NS</fullName>
    </submittedName>
</protein>
<dbReference type="Proteomes" id="UP000198725">
    <property type="component" value="Unassembled WGS sequence"/>
</dbReference>
<accession>A0A1I4CRN7</accession>
<evidence type="ECO:0000256" key="3">
    <source>
        <dbReference type="ARBA" id="ARBA00022490"/>
    </source>
</evidence>
<dbReference type="PANTHER" id="PTHR38097:SF2">
    <property type="entry name" value="DNA-BINDING PROTEIN STPA"/>
    <property type="match status" value="1"/>
</dbReference>
<dbReference type="PANTHER" id="PTHR38097">
    <property type="match status" value="1"/>
</dbReference>
<dbReference type="Gene3D" id="4.10.430.10">
    <property type="entry name" value="Histone-like protein H-NS, C-terminal domain"/>
    <property type="match status" value="1"/>
</dbReference>
<comment type="similarity">
    <text evidence="2">Belongs to the histone-like protein H-NS family.</text>
</comment>
<name>A0A1I4CRN7_9GAMM</name>
<keyword evidence="4 7" id="KW-0238">DNA-binding</keyword>
<comment type="subcellular location">
    <subcellularLocation>
        <location evidence="1">Cytoplasm</location>
        <location evidence="1">Nucleoid</location>
    </subcellularLocation>
</comment>
<keyword evidence="3" id="KW-0963">Cytoplasm</keyword>
<evidence type="ECO:0000256" key="2">
    <source>
        <dbReference type="ARBA" id="ARBA00010610"/>
    </source>
</evidence>
<dbReference type="Pfam" id="PF00816">
    <property type="entry name" value="Histone_HNS"/>
    <property type="match status" value="1"/>
</dbReference>
<dbReference type="GO" id="GO:0003681">
    <property type="term" value="F:bent DNA binding"/>
    <property type="evidence" value="ECO:0007669"/>
    <property type="project" value="TreeGrafter"/>
</dbReference>
<dbReference type="InterPro" id="IPR037150">
    <property type="entry name" value="H-NS_C_dom_sf"/>
</dbReference>
<dbReference type="GO" id="GO:0001217">
    <property type="term" value="F:DNA-binding transcription repressor activity"/>
    <property type="evidence" value="ECO:0007669"/>
    <property type="project" value="TreeGrafter"/>
</dbReference>
<feature type="region of interest" description="Disordered" evidence="5">
    <location>
        <begin position="58"/>
        <end position="86"/>
    </location>
</feature>
<evidence type="ECO:0000313" key="8">
    <source>
        <dbReference type="Proteomes" id="UP000198725"/>
    </source>
</evidence>
<evidence type="ECO:0000256" key="4">
    <source>
        <dbReference type="ARBA" id="ARBA00023125"/>
    </source>
</evidence>
<gene>
    <name evidence="7" type="ORF">SAMN05192579_107150</name>
</gene>
<dbReference type="RefSeq" id="WP_092703550.1">
    <property type="nucleotide sequence ID" value="NZ_FOSR01000007.1"/>
</dbReference>
<evidence type="ECO:0000256" key="5">
    <source>
        <dbReference type="SAM" id="MobiDB-lite"/>
    </source>
</evidence>
<dbReference type="GO" id="GO:0005829">
    <property type="term" value="C:cytosol"/>
    <property type="evidence" value="ECO:0007669"/>
    <property type="project" value="TreeGrafter"/>
</dbReference>
<feature type="domain" description="DNA-binding protein H-NS-like C-terminal" evidence="6">
    <location>
        <begin position="61"/>
        <end position="108"/>
    </location>
</feature>
<dbReference type="EMBL" id="FOSR01000007">
    <property type="protein sequence ID" value="SFK83974.1"/>
    <property type="molecule type" value="Genomic_DNA"/>
</dbReference>
<dbReference type="SMART" id="SM00528">
    <property type="entry name" value="HNS"/>
    <property type="match status" value="1"/>
</dbReference>
<dbReference type="GO" id="GO:0003680">
    <property type="term" value="F:minor groove of adenine-thymine-rich DNA binding"/>
    <property type="evidence" value="ECO:0007669"/>
    <property type="project" value="TreeGrafter"/>
</dbReference>
<dbReference type="GO" id="GO:0032993">
    <property type="term" value="C:protein-DNA complex"/>
    <property type="evidence" value="ECO:0007669"/>
    <property type="project" value="TreeGrafter"/>
</dbReference>
<reference evidence="8" key="1">
    <citation type="submission" date="2016-10" db="EMBL/GenBank/DDBJ databases">
        <authorList>
            <person name="Varghese N."/>
            <person name="Submissions S."/>
        </authorList>
    </citation>
    <scope>NUCLEOTIDE SEQUENCE [LARGE SCALE GENOMIC DNA]</scope>
    <source>
        <strain evidence="8">MO64</strain>
    </source>
</reference>
<evidence type="ECO:0000259" key="6">
    <source>
        <dbReference type="SMART" id="SM00528"/>
    </source>
</evidence>
<dbReference type="AlphaFoldDB" id="A0A1I4CRN7"/>
<dbReference type="InterPro" id="IPR027444">
    <property type="entry name" value="H-NS_C_dom"/>
</dbReference>
<dbReference type="GO" id="GO:0009295">
    <property type="term" value="C:nucleoid"/>
    <property type="evidence" value="ECO:0007669"/>
    <property type="project" value="UniProtKB-SubCell"/>
</dbReference>
<dbReference type="GO" id="GO:0000976">
    <property type="term" value="F:transcription cis-regulatory region binding"/>
    <property type="evidence" value="ECO:0007669"/>
    <property type="project" value="TreeGrafter"/>
</dbReference>
<organism evidence="7 8">
    <name type="scientific">Rhodanobacter glycinis</name>
    <dbReference type="NCBI Taxonomy" id="582702"/>
    <lineage>
        <taxon>Bacteria</taxon>
        <taxon>Pseudomonadati</taxon>
        <taxon>Pseudomonadota</taxon>
        <taxon>Gammaproteobacteria</taxon>
        <taxon>Lysobacterales</taxon>
        <taxon>Rhodanobacteraceae</taxon>
        <taxon>Rhodanobacter</taxon>
    </lineage>
</organism>
<dbReference type="SUPFAM" id="SSF81273">
    <property type="entry name" value="H-NS histone-like proteins"/>
    <property type="match status" value="1"/>
</dbReference>
<evidence type="ECO:0000313" key="7">
    <source>
        <dbReference type="EMBL" id="SFK83974.1"/>
    </source>
</evidence>
<evidence type="ECO:0000256" key="1">
    <source>
        <dbReference type="ARBA" id="ARBA00004453"/>
    </source>
</evidence>
<feature type="region of interest" description="Disordered" evidence="5">
    <location>
        <begin position="113"/>
        <end position="136"/>
    </location>
</feature>
<proteinExistence type="inferred from homology"/>
<sequence length="136" mass="14642">MAVKLDGLSPKELQVLIAQAQSKMESARAEHIQSVKAKIDALLKAEGLQLSEVYAGRGGKRGKRAGAGIPKYRNPADPSQTWTGHGKKPTWFQLALKKSGVTADSLLITRAATKKAPTKKAAKKRTAKKVVRKATK</sequence>